<dbReference type="GO" id="GO:0004519">
    <property type="term" value="F:endonuclease activity"/>
    <property type="evidence" value="ECO:0007669"/>
    <property type="project" value="InterPro"/>
</dbReference>
<feature type="domain" description="HNH" evidence="1">
    <location>
        <begin position="131"/>
        <end position="179"/>
    </location>
</feature>
<dbReference type="InterPro" id="IPR003615">
    <property type="entry name" value="HNH_nuc"/>
</dbReference>
<evidence type="ECO:0000313" key="2">
    <source>
        <dbReference type="EMBL" id="CYU92619.1"/>
    </source>
</evidence>
<dbReference type="InterPro" id="IPR002711">
    <property type="entry name" value="HNH"/>
</dbReference>
<dbReference type="AlphaFoldDB" id="A0A0Z8G5M9"/>
<sequence length="209" mass="24920">MYKKCSTCGIKKELTKDNFPARRNSKSGFDGRCKDCRKVYDKIRYEKNREKLIAKGKEYYRKHIEERRKYGREYYAQNTDKCKSSSKKWDTDNPIQRRIINEKSRTKKYGGDTTLTKEEWECTLDYFEHSCAYCGMTRDEHFDLFNEQLHHEHIMPVDNAGAYSKNNVVPACRPCNCSKAGRDFSLWYKNFKYYSSTREARILEYMEGG</sequence>
<organism evidence="2 3">
    <name type="scientific">Streptococcus suis</name>
    <dbReference type="NCBI Taxonomy" id="1307"/>
    <lineage>
        <taxon>Bacteria</taxon>
        <taxon>Bacillati</taxon>
        <taxon>Bacillota</taxon>
        <taxon>Bacilli</taxon>
        <taxon>Lactobacillales</taxon>
        <taxon>Streptococcaceae</taxon>
        <taxon>Streptococcus</taxon>
    </lineage>
</organism>
<dbReference type="CDD" id="cd00085">
    <property type="entry name" value="HNHc"/>
    <property type="match status" value="1"/>
</dbReference>
<evidence type="ECO:0000259" key="1">
    <source>
        <dbReference type="Pfam" id="PF01844"/>
    </source>
</evidence>
<dbReference type="Proteomes" id="UP000073494">
    <property type="component" value="Unassembled WGS sequence"/>
</dbReference>
<evidence type="ECO:0000313" key="3">
    <source>
        <dbReference type="Proteomes" id="UP000073494"/>
    </source>
</evidence>
<dbReference type="GO" id="GO:0008270">
    <property type="term" value="F:zinc ion binding"/>
    <property type="evidence" value="ECO:0007669"/>
    <property type="project" value="InterPro"/>
</dbReference>
<dbReference type="GO" id="GO:0003676">
    <property type="term" value="F:nucleic acid binding"/>
    <property type="evidence" value="ECO:0007669"/>
    <property type="project" value="InterPro"/>
</dbReference>
<accession>A0A0Z8G5M9</accession>
<gene>
    <name evidence="2" type="ORF">ERS132416_01099</name>
</gene>
<dbReference type="Pfam" id="PF01844">
    <property type="entry name" value="HNH"/>
    <property type="match status" value="1"/>
</dbReference>
<reference evidence="2 3" key="1">
    <citation type="submission" date="2016-02" db="EMBL/GenBank/DDBJ databases">
        <authorList>
            <consortium name="Pathogen Informatics"/>
        </authorList>
    </citation>
    <scope>NUCLEOTIDE SEQUENCE [LARGE SCALE GENOMIC DNA]</scope>
    <source>
        <strain evidence="2 3">LSS54</strain>
    </source>
</reference>
<protein>
    <submittedName>
        <fullName evidence="2">Phage terminase</fullName>
    </submittedName>
</protein>
<dbReference type="Gene3D" id="1.10.30.50">
    <property type="match status" value="1"/>
</dbReference>
<proteinExistence type="predicted"/>
<name>A0A0Z8G5M9_STRSU</name>
<dbReference type="RefSeq" id="WP_044775287.1">
    <property type="nucleotide sequence ID" value="NZ_CEFG01000167.1"/>
</dbReference>
<dbReference type="EMBL" id="FIHD01000017">
    <property type="protein sequence ID" value="CYU92619.1"/>
    <property type="molecule type" value="Genomic_DNA"/>
</dbReference>